<accession>A0A649VTA3</accession>
<sequence length="191" mass="20185">MSTTKTVQISQTNSGVLAAELNAAIHGGRTVTLNGETPISLHGEDAVHAYQNGTLAYNIAAKAPGKTRQRFVKIGHMLDISSEAPEHHGEAPHAMVKPPKRGKRTSTPTFTPSDSNDAPSAAPTPIKSKDGKRPIEATYKGETGYLTVRTANGHYRYGVTMDDSKATLFTPGASAERHAARAEKAGLKVAA</sequence>
<dbReference type="RefSeq" id="YP_010751951.1">
    <property type="nucleotide sequence ID" value="NC_073375.1"/>
</dbReference>
<dbReference type="EMBL" id="MN586042">
    <property type="protein sequence ID" value="QGJ95235.1"/>
    <property type="molecule type" value="Genomic_DNA"/>
</dbReference>
<evidence type="ECO:0000256" key="1">
    <source>
        <dbReference type="SAM" id="MobiDB-lite"/>
    </source>
</evidence>
<protein>
    <submittedName>
        <fullName evidence="2">Uncharacterized protein</fullName>
    </submittedName>
</protein>
<evidence type="ECO:0000313" key="3">
    <source>
        <dbReference type="Proteomes" id="UP000422411"/>
    </source>
</evidence>
<evidence type="ECO:0000313" key="2">
    <source>
        <dbReference type="EMBL" id="QGJ95235.1"/>
    </source>
</evidence>
<proteinExistence type="predicted"/>
<dbReference type="KEGG" id="vg:80005626"/>
<keyword evidence="3" id="KW-1185">Reference proteome</keyword>
<name>A0A649VTA3_9CAUD</name>
<feature type="compositionally biased region" description="Polar residues" evidence="1">
    <location>
        <begin position="105"/>
        <end position="118"/>
    </location>
</feature>
<dbReference type="Proteomes" id="UP000422411">
    <property type="component" value="Segment"/>
</dbReference>
<dbReference type="GeneID" id="80005626"/>
<reference evidence="2 3" key="1">
    <citation type="submission" date="2019-10" db="EMBL/GenBank/DDBJ databases">
        <authorList>
            <person name="Zack K.M."/>
            <person name="Garlena R.A."/>
            <person name="Russell D.A."/>
            <person name="Pope W.H."/>
            <person name="Jacobs-Sera D."/>
            <person name="Hatfull G.F."/>
        </authorList>
    </citation>
    <scope>NUCLEOTIDE SEQUENCE [LARGE SCALE GENOMIC DNA]</scope>
</reference>
<gene>
    <name evidence="2" type="primary">15</name>
    <name evidence="2" type="ORF">PBI_JAYDEN_15</name>
</gene>
<feature type="region of interest" description="Disordered" evidence="1">
    <location>
        <begin position="82"/>
        <end position="135"/>
    </location>
</feature>
<organism evidence="2 3">
    <name type="scientific">Microbacterium phage Jayden</name>
    <dbReference type="NCBI Taxonomy" id="2656550"/>
    <lineage>
        <taxon>Viruses</taxon>
        <taxon>Duplodnaviria</taxon>
        <taxon>Heunggongvirae</taxon>
        <taxon>Uroviricota</taxon>
        <taxon>Caudoviricetes</taxon>
        <taxon>Hodgkinviridae</taxon>
        <taxon>Metamorphoovirus</taxon>
        <taxon>Metamorphoovirus jayden</taxon>
    </lineage>
</organism>